<dbReference type="Pfam" id="PF04327">
    <property type="entry name" value="Peptidase_Prp"/>
    <property type="match status" value="1"/>
</dbReference>
<organism evidence="7 8">
    <name type="scientific">Anaerosacchariphilus hominis</name>
    <dbReference type="NCBI Taxonomy" id="2763017"/>
    <lineage>
        <taxon>Bacteria</taxon>
        <taxon>Bacillati</taxon>
        <taxon>Bacillota</taxon>
        <taxon>Clostridia</taxon>
        <taxon>Lachnospirales</taxon>
        <taxon>Lachnospiraceae</taxon>
        <taxon>Anaerosacchariphilus</taxon>
    </lineage>
</organism>
<evidence type="ECO:0000256" key="2">
    <source>
        <dbReference type="ARBA" id="ARBA00022670"/>
    </source>
</evidence>
<dbReference type="AlphaFoldDB" id="A0A923RMU3"/>
<dbReference type="PANTHER" id="PTHR39178:SF1">
    <property type="entry name" value="RIBOSOMAL-PROCESSING CYSTEINE PROTEASE PRP"/>
    <property type="match status" value="1"/>
</dbReference>
<evidence type="ECO:0000256" key="3">
    <source>
        <dbReference type="ARBA" id="ARBA00022801"/>
    </source>
</evidence>
<dbReference type="Gene3D" id="3.30.70.1490">
    <property type="entry name" value="Cysteine protease Prp"/>
    <property type="match status" value="1"/>
</dbReference>
<gene>
    <name evidence="7" type="ORF">H8S44_08540</name>
</gene>
<dbReference type="EMBL" id="JACOOR010000004">
    <property type="protein sequence ID" value="MBC5659816.1"/>
    <property type="molecule type" value="Genomic_DNA"/>
</dbReference>
<keyword evidence="4" id="KW-0788">Thiol protease</keyword>
<keyword evidence="2 7" id="KW-0645">Protease</keyword>
<dbReference type="SUPFAM" id="SSF118010">
    <property type="entry name" value="TM1457-like"/>
    <property type="match status" value="1"/>
</dbReference>
<evidence type="ECO:0000256" key="6">
    <source>
        <dbReference type="ARBA" id="ARBA00044538"/>
    </source>
</evidence>
<keyword evidence="8" id="KW-1185">Reference proteome</keyword>
<comment type="similarity">
    <text evidence="5">Belongs to the Prp family.</text>
</comment>
<dbReference type="CDD" id="cd16332">
    <property type="entry name" value="Prp-like"/>
    <property type="match status" value="1"/>
</dbReference>
<evidence type="ECO:0000256" key="5">
    <source>
        <dbReference type="ARBA" id="ARBA00044503"/>
    </source>
</evidence>
<comment type="caution">
    <text evidence="7">The sequence shown here is derived from an EMBL/GenBank/DDBJ whole genome shotgun (WGS) entry which is preliminary data.</text>
</comment>
<evidence type="ECO:0000256" key="1">
    <source>
        <dbReference type="ARBA" id="ARBA00022517"/>
    </source>
</evidence>
<evidence type="ECO:0000256" key="4">
    <source>
        <dbReference type="ARBA" id="ARBA00022807"/>
    </source>
</evidence>
<protein>
    <recommendedName>
        <fullName evidence="6">Ribosomal processing cysteine protease Prp</fullName>
    </recommendedName>
</protein>
<dbReference type="PANTHER" id="PTHR39178">
    <property type="entry name" value="HYPOTHETICAL RIBOSOME-ASSOCIATED PROTEIN"/>
    <property type="match status" value="1"/>
</dbReference>
<proteinExistence type="inferred from homology"/>
<dbReference type="InterPro" id="IPR007422">
    <property type="entry name" value="Peptidase_Prp"/>
</dbReference>
<sequence length="106" mass="11622">MITVTIYKKSEQYLGFDINGHAGYAEEGSDIICAAVSVLSLNTLNSIEAFTEDEFSGEQEDGALTCTFPEPLSEKAALLMDSMVLGLTDIQKSYGKPYIRIVFKEV</sequence>
<evidence type="ECO:0000313" key="7">
    <source>
        <dbReference type="EMBL" id="MBC5659816.1"/>
    </source>
</evidence>
<dbReference type="GO" id="GO:0006508">
    <property type="term" value="P:proteolysis"/>
    <property type="evidence" value="ECO:0007669"/>
    <property type="project" value="UniProtKB-KW"/>
</dbReference>
<keyword evidence="3" id="KW-0378">Hydrolase</keyword>
<name>A0A923RMU3_9FIRM</name>
<dbReference type="RefSeq" id="WP_186872115.1">
    <property type="nucleotide sequence ID" value="NZ_JACOOR010000004.1"/>
</dbReference>
<dbReference type="Proteomes" id="UP000649345">
    <property type="component" value="Unassembled WGS sequence"/>
</dbReference>
<keyword evidence="1" id="KW-0690">Ribosome biogenesis</keyword>
<dbReference type="InterPro" id="IPR036764">
    <property type="entry name" value="Peptidase_Prp_sf"/>
</dbReference>
<evidence type="ECO:0000313" key="8">
    <source>
        <dbReference type="Proteomes" id="UP000649345"/>
    </source>
</evidence>
<reference evidence="7" key="1">
    <citation type="submission" date="2020-08" db="EMBL/GenBank/DDBJ databases">
        <title>Genome public.</title>
        <authorList>
            <person name="Liu C."/>
            <person name="Sun Q."/>
        </authorList>
    </citation>
    <scope>NUCLEOTIDE SEQUENCE</scope>
    <source>
        <strain evidence="7">NSJ-68</strain>
    </source>
</reference>
<dbReference type="GO" id="GO:0008234">
    <property type="term" value="F:cysteine-type peptidase activity"/>
    <property type="evidence" value="ECO:0007669"/>
    <property type="project" value="UniProtKB-KW"/>
</dbReference>
<accession>A0A923RMU3</accession>
<dbReference type="GO" id="GO:0042254">
    <property type="term" value="P:ribosome biogenesis"/>
    <property type="evidence" value="ECO:0007669"/>
    <property type="project" value="UniProtKB-KW"/>
</dbReference>